<reference evidence="2" key="1">
    <citation type="submission" date="2014-01" db="EMBL/GenBank/DDBJ databases">
        <authorList>
            <person name="Brown-Elliot B."/>
            <person name="Wallace R."/>
            <person name="Lenaerts A."/>
            <person name="Ordway D."/>
            <person name="DeGroote M.A."/>
            <person name="Parker T."/>
            <person name="Sizemore C."/>
            <person name="Tallon L.J."/>
            <person name="Sadzewicz L.K."/>
            <person name="Sengamalay N."/>
            <person name="Fraser C.M."/>
            <person name="Hine E."/>
            <person name="Shefchek K.A."/>
            <person name="Das S.P."/>
            <person name="Tettelin H."/>
        </authorList>
    </citation>
    <scope>NUCLEOTIDE SEQUENCE [LARGE SCALE GENOMIC DNA]</scope>
    <source>
        <strain evidence="2">4042</strain>
    </source>
</reference>
<name>X8AFX1_MYCXE</name>
<dbReference type="EMBL" id="JAOB01000060">
    <property type="protein sequence ID" value="EUA30454.1"/>
    <property type="molecule type" value="Genomic_DNA"/>
</dbReference>
<feature type="region of interest" description="Disordered" evidence="1">
    <location>
        <begin position="28"/>
        <end position="54"/>
    </location>
</feature>
<gene>
    <name evidence="2" type="ORF">I553_4711</name>
</gene>
<accession>X8AFX1</accession>
<dbReference type="AlphaFoldDB" id="X8AFX1"/>
<sequence>MKRTEGAITYNEWSFAQAQKLNMAKIVTSASPSRCRSARIRSARRSPAQRSRAG</sequence>
<comment type="caution">
    <text evidence="2">The sequence shown here is derived from an EMBL/GenBank/DDBJ whole genome shotgun (WGS) entry which is preliminary data.</text>
</comment>
<evidence type="ECO:0000313" key="2">
    <source>
        <dbReference type="EMBL" id="EUA30454.1"/>
    </source>
</evidence>
<feature type="compositionally biased region" description="Low complexity" evidence="1">
    <location>
        <begin position="45"/>
        <end position="54"/>
    </location>
</feature>
<organism evidence="2">
    <name type="scientific">Mycobacterium xenopi 4042</name>
    <dbReference type="NCBI Taxonomy" id="1299334"/>
    <lineage>
        <taxon>Bacteria</taxon>
        <taxon>Bacillati</taxon>
        <taxon>Actinomycetota</taxon>
        <taxon>Actinomycetes</taxon>
        <taxon>Mycobacteriales</taxon>
        <taxon>Mycobacteriaceae</taxon>
        <taxon>Mycobacterium</taxon>
    </lineage>
</organism>
<dbReference type="PATRIC" id="fig|1299334.3.peg.6385"/>
<evidence type="ECO:0000256" key="1">
    <source>
        <dbReference type="SAM" id="MobiDB-lite"/>
    </source>
</evidence>
<proteinExistence type="predicted"/>
<protein>
    <submittedName>
        <fullName evidence="2">Phosphate-binding pstS 3 domain protein</fullName>
    </submittedName>
</protein>